<evidence type="ECO:0000313" key="2">
    <source>
        <dbReference type="Proteomes" id="UP000094501"/>
    </source>
</evidence>
<name>A0A1E3W5Y0_9HYPH</name>
<dbReference type="AlphaFoldDB" id="A0A1E3W5Y0"/>
<evidence type="ECO:0000313" key="1">
    <source>
        <dbReference type="EMBL" id="ODS01238.1"/>
    </source>
</evidence>
<dbReference type="SUPFAM" id="SSF52540">
    <property type="entry name" value="P-loop containing nucleoside triphosphate hydrolases"/>
    <property type="match status" value="1"/>
</dbReference>
<gene>
    <name evidence="1" type="ORF">AUC68_12825</name>
</gene>
<keyword evidence="2" id="KW-1185">Reference proteome</keyword>
<protein>
    <recommendedName>
        <fullName evidence="3">Sulfotransferase domain-containing protein</fullName>
    </recommendedName>
</protein>
<evidence type="ECO:0008006" key="3">
    <source>
        <dbReference type="Google" id="ProtNLM"/>
    </source>
</evidence>
<organism evidence="1 2">
    <name type="scientific">Methyloceanibacter methanicus</name>
    <dbReference type="NCBI Taxonomy" id="1774968"/>
    <lineage>
        <taxon>Bacteria</taxon>
        <taxon>Pseudomonadati</taxon>
        <taxon>Pseudomonadota</taxon>
        <taxon>Alphaproteobacteria</taxon>
        <taxon>Hyphomicrobiales</taxon>
        <taxon>Hyphomicrobiaceae</taxon>
        <taxon>Methyloceanibacter</taxon>
    </lineage>
</organism>
<accession>A0A1E3W5Y0</accession>
<reference evidence="1 2" key="1">
    <citation type="journal article" date="2016" name="Environ. Microbiol.">
        <title>New Methyloceanibacter diversity from North Sea sediments includes methanotroph containing solely the soluble methane monooxygenase.</title>
        <authorList>
            <person name="Vekeman B."/>
            <person name="Kerckhof F.M."/>
            <person name="Cremers G."/>
            <person name="de Vos P."/>
            <person name="Vandamme P."/>
            <person name="Boon N."/>
            <person name="Op den Camp H.J."/>
            <person name="Heylen K."/>
        </authorList>
    </citation>
    <scope>NUCLEOTIDE SEQUENCE [LARGE SCALE GENOMIC DNA]</scope>
    <source>
        <strain evidence="1 2">R-67174</strain>
    </source>
</reference>
<dbReference type="InterPro" id="IPR027417">
    <property type="entry name" value="P-loop_NTPase"/>
</dbReference>
<comment type="caution">
    <text evidence="1">The sequence shown here is derived from an EMBL/GenBank/DDBJ whole genome shotgun (WGS) entry which is preliminary data.</text>
</comment>
<dbReference type="EMBL" id="LPWG01000002">
    <property type="protein sequence ID" value="ODS01238.1"/>
    <property type="molecule type" value="Genomic_DNA"/>
</dbReference>
<dbReference type="Gene3D" id="3.40.50.300">
    <property type="entry name" value="P-loop containing nucleotide triphosphate hydrolases"/>
    <property type="match status" value="1"/>
</dbReference>
<dbReference type="Proteomes" id="UP000094501">
    <property type="component" value="Unassembled WGS sequence"/>
</dbReference>
<dbReference type="STRING" id="1774968.AUC68_12825"/>
<sequence length="320" mass="36793">MGSIGDTKDQDNPKGYFENFDIVRFNDTLLRNLGSSWDIPGFSADVNRDEIAARYKDEAARLLEKFYGNSDRWVLKDPRMCMLLWFWEPIMQELGTGKVYYVVALRNPLEVANSQKKRCAVNPGFHVLGSDIRYTMLLWYTYYKTAISTMTGKSAIVVNYTDLISQPLKEIERIATLTSETPNSELIEWYRDEFIDSRLRRASRGVDGRDEEIGGLDFVFSMHERLKALSGETPVSAEDLRRCLTENEAQFDSKLVEALTAAVVEPSRELYKYKRGAAHYRSEAARYKLRCERMNNSISWKITKPLRGLRKLLISSDGGE</sequence>
<proteinExistence type="predicted"/>